<feature type="signal peptide" evidence="2">
    <location>
        <begin position="1"/>
        <end position="28"/>
    </location>
</feature>
<keyword evidence="1" id="KW-1133">Transmembrane helix</keyword>
<dbReference type="Pfam" id="PF11797">
    <property type="entry name" value="WxLIP_HBD"/>
    <property type="match status" value="1"/>
</dbReference>
<keyword evidence="1" id="KW-0812">Transmembrane</keyword>
<dbReference type="InterPro" id="IPR010317">
    <property type="entry name" value="WxLIP_PGBD"/>
</dbReference>
<sequence length="352" mass="39578">MLKRLKVLCFCLGLVGLLAVQTSHSVFAKSDDITIPAESRATFMLRPELPKDNLGGGQLGYFNLQLQSGRQRTVFLKVFNPTAKAMTIYAQVKDATTNDNATIDYLGTNPVDQRLLKQPGSQIVTVPRATKLQPNETKRLKVTIQAPNKAFKGQKATAINLSTNQLANKNTVENHYVYAIALILNGQKLAAREQKPIQSTKIKTRLTKQRRAAISVAITNPNPAYLKAATIKVDIQNQRWSLIRYQDKKTNRKIAPNSQFYEDVLLGGKRLVAGVYRMTLTVKTKDQQQVIHKYVAISKGQARYINQNNNQYLKYRNLIILGSIVIILIGIVAGNLSWKEKHKKRDGHDERE</sequence>
<accession>A0AAC9Y1X9</accession>
<feature type="domain" description="WxL Interacting Protein host binding" evidence="4">
    <location>
        <begin position="169"/>
        <end position="307"/>
    </location>
</feature>
<dbReference type="Proteomes" id="UP000199749">
    <property type="component" value="Chromosome"/>
</dbReference>
<evidence type="ECO:0000313" key="5">
    <source>
        <dbReference type="EMBL" id="ASN60826.1"/>
    </source>
</evidence>
<keyword evidence="1" id="KW-0472">Membrane</keyword>
<dbReference type="AlphaFoldDB" id="A0AAC9Y1X9"/>
<dbReference type="RefSeq" id="WP_089557147.1">
    <property type="nucleotide sequence ID" value="NZ_CP022474.1"/>
</dbReference>
<dbReference type="EMBL" id="CP022474">
    <property type="protein sequence ID" value="ASN60826.1"/>
    <property type="molecule type" value="Genomic_DNA"/>
</dbReference>
<organism evidence="5 6">
    <name type="scientific">Latilactobacillus curvatus</name>
    <name type="common">Lactobacillus curvatus</name>
    <dbReference type="NCBI Taxonomy" id="28038"/>
    <lineage>
        <taxon>Bacteria</taxon>
        <taxon>Bacillati</taxon>
        <taxon>Bacillota</taxon>
        <taxon>Bacilli</taxon>
        <taxon>Lactobacillales</taxon>
        <taxon>Lactobacillaceae</taxon>
        <taxon>Latilactobacillus</taxon>
    </lineage>
</organism>
<dbReference type="InterPro" id="IPR021759">
    <property type="entry name" value="WxLIP_HBD"/>
</dbReference>
<proteinExistence type="predicted"/>
<dbReference type="Pfam" id="PF06030">
    <property type="entry name" value="WxLIP_PGBD"/>
    <property type="match status" value="1"/>
</dbReference>
<evidence type="ECO:0000313" key="6">
    <source>
        <dbReference type="Proteomes" id="UP000199749"/>
    </source>
</evidence>
<protein>
    <recommendedName>
        <fullName evidence="7">DUF3324 domain-containing protein</fullName>
    </recommendedName>
</protein>
<reference evidence="5 6" key="1">
    <citation type="submission" date="2017-07" db="EMBL/GenBank/DDBJ databases">
        <title>Lactobacillus curvatus MRS6 whole genome.</title>
        <authorList>
            <person name="Jans C."/>
            <person name="Lagler S."/>
            <person name="Lacroix C."/>
            <person name="Meile L."/>
            <person name="Stevens M.J.A."/>
        </authorList>
    </citation>
    <scope>NUCLEOTIDE SEQUENCE [LARGE SCALE GENOMIC DNA]</scope>
    <source>
        <strain evidence="5 6">MRS6</strain>
    </source>
</reference>
<feature type="domain" description="WxL Interacting Protein peptidoglycan binding" evidence="3">
    <location>
        <begin position="43"/>
        <end position="162"/>
    </location>
</feature>
<name>A0AAC9Y1X9_LATCU</name>
<keyword evidence="2" id="KW-0732">Signal</keyword>
<evidence type="ECO:0008006" key="7">
    <source>
        <dbReference type="Google" id="ProtNLM"/>
    </source>
</evidence>
<evidence type="ECO:0000256" key="1">
    <source>
        <dbReference type="SAM" id="Phobius"/>
    </source>
</evidence>
<gene>
    <name evidence="5" type="ORF">CG419_09455</name>
</gene>
<evidence type="ECO:0000256" key="2">
    <source>
        <dbReference type="SAM" id="SignalP"/>
    </source>
</evidence>
<feature type="transmembrane region" description="Helical" evidence="1">
    <location>
        <begin position="318"/>
        <end position="338"/>
    </location>
</feature>
<feature type="chain" id="PRO_5042254643" description="DUF3324 domain-containing protein" evidence="2">
    <location>
        <begin position="29"/>
        <end position="352"/>
    </location>
</feature>
<evidence type="ECO:0000259" key="3">
    <source>
        <dbReference type="Pfam" id="PF06030"/>
    </source>
</evidence>
<evidence type="ECO:0000259" key="4">
    <source>
        <dbReference type="Pfam" id="PF11797"/>
    </source>
</evidence>